<accession>A0A6M0RXA2</accession>
<name>A0A6M0RXA2_9CYAN</name>
<dbReference type="AlphaFoldDB" id="A0A6M0RXA2"/>
<keyword evidence="2" id="KW-1185">Reference proteome</keyword>
<evidence type="ECO:0000313" key="1">
    <source>
        <dbReference type="EMBL" id="NEZ60776.1"/>
    </source>
</evidence>
<sequence>MLCFNSIEQFTQTLKEYQSRWTRKTRPLKSLAEMTEEDWVHDKFALTLAEKYSGLARSDEKKILEFINKRRIRERAISYQKY</sequence>
<gene>
    <name evidence="1" type="ORF">DXZ20_35085</name>
</gene>
<evidence type="ECO:0000313" key="2">
    <source>
        <dbReference type="Proteomes" id="UP000481033"/>
    </source>
</evidence>
<reference evidence="1 2" key="1">
    <citation type="journal article" date="2020" name="Microb. Ecol.">
        <title>Ecogenomics of the Marine Benthic Filamentous Cyanobacterium Adonisia.</title>
        <authorList>
            <person name="Walter J.M."/>
            <person name="Coutinho F.H."/>
            <person name="Leomil L."/>
            <person name="Hargreaves P.I."/>
            <person name="Campeao M.E."/>
            <person name="Vieira V.V."/>
            <person name="Silva B.S."/>
            <person name="Fistarol G.O."/>
            <person name="Salomon P.S."/>
            <person name="Sawabe T."/>
            <person name="Mino S."/>
            <person name="Hosokawa M."/>
            <person name="Miyashita H."/>
            <person name="Maruyama F."/>
            <person name="van Verk M.C."/>
            <person name="Dutilh B.E."/>
            <person name="Thompson C.C."/>
            <person name="Thompson F.L."/>
        </authorList>
    </citation>
    <scope>NUCLEOTIDE SEQUENCE [LARGE SCALE GENOMIC DNA]</scope>
    <source>
        <strain evidence="1 2">CCMR0081</strain>
    </source>
</reference>
<organism evidence="1 2">
    <name type="scientific">Adonisia turfae CCMR0081</name>
    <dbReference type="NCBI Taxonomy" id="2292702"/>
    <lineage>
        <taxon>Bacteria</taxon>
        <taxon>Bacillati</taxon>
        <taxon>Cyanobacteriota</taxon>
        <taxon>Adonisia</taxon>
        <taxon>Adonisia turfae</taxon>
    </lineage>
</organism>
<protein>
    <submittedName>
        <fullName evidence="1">Uncharacterized protein</fullName>
    </submittedName>
</protein>
<proteinExistence type="predicted"/>
<dbReference type="Proteomes" id="UP000481033">
    <property type="component" value="Unassembled WGS sequence"/>
</dbReference>
<dbReference type="EMBL" id="QXHD01000004">
    <property type="protein sequence ID" value="NEZ60776.1"/>
    <property type="molecule type" value="Genomic_DNA"/>
</dbReference>
<comment type="caution">
    <text evidence="1">The sequence shown here is derived from an EMBL/GenBank/DDBJ whole genome shotgun (WGS) entry which is preliminary data.</text>
</comment>
<dbReference type="RefSeq" id="WP_250566030.1">
    <property type="nucleotide sequence ID" value="NZ_QXHD01000004.1"/>
</dbReference>